<organism evidence="5 6">
    <name type="scientific">Neptunitalea lumnitzerae</name>
    <dbReference type="NCBI Taxonomy" id="2965509"/>
    <lineage>
        <taxon>Bacteria</taxon>
        <taxon>Pseudomonadati</taxon>
        <taxon>Bacteroidota</taxon>
        <taxon>Flavobacteriia</taxon>
        <taxon>Flavobacteriales</taxon>
        <taxon>Flavobacteriaceae</taxon>
        <taxon>Neptunitalea</taxon>
    </lineage>
</organism>
<keyword evidence="6" id="KW-1185">Reference proteome</keyword>
<comment type="caution">
    <text evidence="5">The sequence shown here is derived from an EMBL/GenBank/DDBJ whole genome shotgun (WGS) entry which is preliminary data.</text>
</comment>
<evidence type="ECO:0000313" key="6">
    <source>
        <dbReference type="Proteomes" id="UP001143543"/>
    </source>
</evidence>
<dbReference type="PANTHER" id="PTHR43827:SF3">
    <property type="entry name" value="NADP-DEPENDENT OXIDOREDUCTASE DOMAIN-CONTAINING PROTEIN"/>
    <property type="match status" value="1"/>
</dbReference>
<dbReference type="InterPro" id="IPR036812">
    <property type="entry name" value="NAD(P)_OxRdtase_dom_sf"/>
</dbReference>
<keyword evidence="2" id="KW-0521">NADP</keyword>
<dbReference type="Gene3D" id="3.20.20.100">
    <property type="entry name" value="NADP-dependent oxidoreductase domain"/>
    <property type="match status" value="1"/>
</dbReference>
<evidence type="ECO:0000313" key="5">
    <source>
        <dbReference type="EMBL" id="GLB50176.1"/>
    </source>
</evidence>
<dbReference type="RefSeq" id="WP_281765808.1">
    <property type="nucleotide sequence ID" value="NZ_BRVO01000003.1"/>
</dbReference>
<dbReference type="InterPro" id="IPR020471">
    <property type="entry name" value="AKR"/>
</dbReference>
<keyword evidence="3" id="KW-0560">Oxidoreductase</keyword>
<dbReference type="PRINTS" id="PR00069">
    <property type="entry name" value="ALDKETRDTASE"/>
</dbReference>
<dbReference type="PANTHER" id="PTHR43827">
    <property type="entry name" value="2,5-DIKETO-D-GLUCONIC ACID REDUCTASE"/>
    <property type="match status" value="1"/>
</dbReference>
<dbReference type="Proteomes" id="UP001143543">
    <property type="component" value="Unassembled WGS sequence"/>
</dbReference>
<sequence>MNVKNIASTTLLNNTVQMPCLGLGVYKTNNGAEVEQAIHVALETGYRLIDTASYYNNEEGVGAAINSAGITREDIFVTTKVWNSDHGYENTLKAFDTSIKKLQLDYVDMYMIHWPMPNLYLETWRALEHLYKSGLVKAIGVCNCMPHHIDSIIATHTIKPMVLQNEFHPRLVQQDILEYCTKQDIQFQAWSPLMRGRILDDITLKAIAEKYNKSTAQVIIRWNLQKGICTIPKSVHATRIQQNADVFDFELSVAEINTIDSLHTNERTGAHPDHFIEHFAKKEASLKK</sequence>
<evidence type="ECO:0000256" key="2">
    <source>
        <dbReference type="ARBA" id="ARBA00022857"/>
    </source>
</evidence>
<feature type="domain" description="NADP-dependent oxidoreductase" evidence="4">
    <location>
        <begin position="26"/>
        <end position="262"/>
    </location>
</feature>
<dbReference type="InterPro" id="IPR018170">
    <property type="entry name" value="Aldo/ket_reductase_CS"/>
</dbReference>
<evidence type="ECO:0000259" key="4">
    <source>
        <dbReference type="Pfam" id="PF00248"/>
    </source>
</evidence>
<dbReference type="SUPFAM" id="SSF51430">
    <property type="entry name" value="NAD(P)-linked oxidoreductase"/>
    <property type="match status" value="1"/>
</dbReference>
<comment type="similarity">
    <text evidence="1">Belongs to the aldo/keto reductase family.</text>
</comment>
<dbReference type="PROSITE" id="PS00063">
    <property type="entry name" value="ALDOKETO_REDUCTASE_3"/>
    <property type="match status" value="1"/>
</dbReference>
<dbReference type="PROSITE" id="PS00798">
    <property type="entry name" value="ALDOKETO_REDUCTASE_1"/>
    <property type="match status" value="1"/>
</dbReference>
<evidence type="ECO:0000256" key="1">
    <source>
        <dbReference type="ARBA" id="ARBA00007905"/>
    </source>
</evidence>
<dbReference type="PIRSF" id="PIRSF000097">
    <property type="entry name" value="AKR"/>
    <property type="match status" value="1"/>
</dbReference>
<protein>
    <submittedName>
        <fullName evidence="5">Glyoxal reductase</fullName>
    </submittedName>
</protein>
<dbReference type="EMBL" id="BRVO01000003">
    <property type="protein sequence ID" value="GLB50176.1"/>
    <property type="molecule type" value="Genomic_DNA"/>
</dbReference>
<reference evidence="5" key="1">
    <citation type="submission" date="2022-07" db="EMBL/GenBank/DDBJ databases">
        <title>Taxonomy of Novel Oxalotrophic and Methylotrophic Bacteria.</title>
        <authorList>
            <person name="Sahin N."/>
            <person name="Tani A."/>
        </authorList>
    </citation>
    <scope>NUCLEOTIDE SEQUENCE</scope>
    <source>
        <strain evidence="5">Y10</strain>
    </source>
</reference>
<name>A0ABQ5ML88_9FLAO</name>
<gene>
    <name evidence="5" type="primary">yvgN</name>
    <name evidence="5" type="ORF">Y10_25440</name>
</gene>
<evidence type="ECO:0000256" key="3">
    <source>
        <dbReference type="ARBA" id="ARBA00023002"/>
    </source>
</evidence>
<dbReference type="InterPro" id="IPR023210">
    <property type="entry name" value="NADP_OxRdtase_dom"/>
</dbReference>
<proteinExistence type="inferred from homology"/>
<accession>A0ABQ5ML88</accession>
<dbReference type="Pfam" id="PF00248">
    <property type="entry name" value="Aldo_ket_red"/>
    <property type="match status" value="1"/>
</dbReference>